<dbReference type="AlphaFoldDB" id="A0A3M6VLJ6"/>
<gene>
    <name evidence="1" type="ORF">DD238_004036</name>
</gene>
<proteinExistence type="predicted"/>
<dbReference type="Proteomes" id="UP000282087">
    <property type="component" value="Unassembled WGS sequence"/>
</dbReference>
<keyword evidence="2" id="KW-1185">Reference proteome</keyword>
<sequence>MSLDSIDHYMDTHIFTKSYCDIPHFQDIPKIRKPFVHMAHQQKLVAKCKKSFPTGEPWDEFLRR</sequence>
<evidence type="ECO:0000313" key="1">
    <source>
        <dbReference type="EMBL" id="RMX66396.1"/>
    </source>
</evidence>
<accession>A0A3M6VLJ6</accession>
<comment type="caution">
    <text evidence="1">The sequence shown here is derived from an EMBL/GenBank/DDBJ whole genome shotgun (WGS) entry which is preliminary data.</text>
</comment>
<reference evidence="1 2" key="1">
    <citation type="submission" date="2018-06" db="EMBL/GenBank/DDBJ databases">
        <title>Comparative genomics of downy mildews reveals potential adaptations to biotrophy.</title>
        <authorList>
            <person name="Fletcher K."/>
            <person name="Klosterman S.J."/>
            <person name="Derevnina L."/>
            <person name="Martin F."/>
            <person name="Koike S."/>
            <person name="Reyes Chin-Wo S."/>
            <person name="Mou B."/>
            <person name="Michelmore R."/>
        </authorList>
    </citation>
    <scope>NUCLEOTIDE SEQUENCE [LARGE SCALE GENOMIC DNA]</scope>
    <source>
        <strain evidence="1 2">R14</strain>
    </source>
</reference>
<dbReference type="EMBL" id="QLLG01000205">
    <property type="protein sequence ID" value="RMX66396.1"/>
    <property type="molecule type" value="Genomic_DNA"/>
</dbReference>
<evidence type="ECO:0000313" key="2">
    <source>
        <dbReference type="Proteomes" id="UP000282087"/>
    </source>
</evidence>
<name>A0A3M6VLJ6_9STRA</name>
<protein>
    <submittedName>
        <fullName evidence="1">Uncharacterized protein</fullName>
    </submittedName>
</protein>
<organism evidence="1 2">
    <name type="scientific">Peronospora effusa</name>
    <dbReference type="NCBI Taxonomy" id="542832"/>
    <lineage>
        <taxon>Eukaryota</taxon>
        <taxon>Sar</taxon>
        <taxon>Stramenopiles</taxon>
        <taxon>Oomycota</taxon>
        <taxon>Peronosporomycetes</taxon>
        <taxon>Peronosporales</taxon>
        <taxon>Peronosporaceae</taxon>
        <taxon>Peronospora</taxon>
    </lineage>
</organism>